<feature type="region of interest" description="Disordered" evidence="1">
    <location>
        <begin position="20"/>
        <end position="58"/>
    </location>
</feature>
<dbReference type="AlphaFoldDB" id="A0A6N7Z537"/>
<organism evidence="2 3">
    <name type="scientific">Amycolatopsis pithecellobii</name>
    <dbReference type="NCBI Taxonomy" id="664692"/>
    <lineage>
        <taxon>Bacteria</taxon>
        <taxon>Bacillati</taxon>
        <taxon>Actinomycetota</taxon>
        <taxon>Actinomycetes</taxon>
        <taxon>Pseudonocardiales</taxon>
        <taxon>Pseudonocardiaceae</taxon>
        <taxon>Amycolatopsis</taxon>
    </lineage>
</organism>
<evidence type="ECO:0000256" key="1">
    <source>
        <dbReference type="SAM" id="MobiDB-lite"/>
    </source>
</evidence>
<dbReference type="Proteomes" id="UP000440096">
    <property type="component" value="Unassembled WGS sequence"/>
</dbReference>
<sequence>MLGGKWVSTVALTGVLAAGSQGTQSCDTTTGKSPSGGGLSRQEKARGVEYTAECDNDGNVKSYRPHTAEAKREAVRACKNVDDYADRIQRGIRR</sequence>
<reference evidence="2 3" key="1">
    <citation type="submission" date="2019-11" db="EMBL/GenBank/DDBJ databases">
        <title>Draft genome of Amycolatopsis RM579.</title>
        <authorList>
            <person name="Duangmal K."/>
            <person name="Mingma R."/>
        </authorList>
    </citation>
    <scope>NUCLEOTIDE SEQUENCE [LARGE SCALE GENOMIC DNA]</scope>
    <source>
        <strain evidence="2 3">RM579</strain>
    </source>
</reference>
<name>A0A6N7Z537_9PSEU</name>
<gene>
    <name evidence="2" type="ORF">GKO32_17320</name>
</gene>
<keyword evidence="3" id="KW-1185">Reference proteome</keyword>
<comment type="caution">
    <text evidence="2">The sequence shown here is derived from an EMBL/GenBank/DDBJ whole genome shotgun (WGS) entry which is preliminary data.</text>
</comment>
<dbReference type="EMBL" id="WMBA01000025">
    <property type="protein sequence ID" value="MTD55721.1"/>
    <property type="molecule type" value="Genomic_DNA"/>
</dbReference>
<feature type="compositionally biased region" description="Polar residues" evidence="1">
    <location>
        <begin position="20"/>
        <end position="33"/>
    </location>
</feature>
<proteinExistence type="predicted"/>
<dbReference type="RefSeq" id="WP_154757922.1">
    <property type="nucleotide sequence ID" value="NZ_WMBA01000025.1"/>
</dbReference>
<accession>A0A6N7Z537</accession>
<protein>
    <submittedName>
        <fullName evidence="2">Uncharacterized protein</fullName>
    </submittedName>
</protein>
<dbReference type="PROSITE" id="PS51257">
    <property type="entry name" value="PROKAR_LIPOPROTEIN"/>
    <property type="match status" value="1"/>
</dbReference>
<evidence type="ECO:0000313" key="2">
    <source>
        <dbReference type="EMBL" id="MTD55721.1"/>
    </source>
</evidence>
<evidence type="ECO:0000313" key="3">
    <source>
        <dbReference type="Proteomes" id="UP000440096"/>
    </source>
</evidence>